<gene>
    <name evidence="1" type="ORF">WN985_21820</name>
</gene>
<sequence length="188" mass="21395">MNQLEFNATILDFSHRYSELFAVIENLGWGIGRSVEAEKIAREPYWESPFPMHNLAHLFLSTFSGVRGKIGTRHHVRFGCEYVAGVSSLTQTLPYDAERLVLGESGSARPPAFPIGTLDGWMLFLREDWTTITINYKWRDMLLSENPFEVVEEFRTDSPKIWLDKSRHIEINDINCVPGALIGGAYDA</sequence>
<evidence type="ECO:0000313" key="2">
    <source>
        <dbReference type="Proteomes" id="UP001484179"/>
    </source>
</evidence>
<name>A0ABZ3BSQ9_BURPY</name>
<dbReference type="RefSeq" id="WP_342311552.1">
    <property type="nucleotide sequence ID" value="NZ_CP150850.1"/>
</dbReference>
<dbReference type="EMBL" id="CP150850">
    <property type="protein sequence ID" value="WZW58079.1"/>
    <property type="molecule type" value="Genomic_DNA"/>
</dbReference>
<organism evidence="1 2">
    <name type="scientific">Burkholderia pyrrocinia</name>
    <name type="common">Pseudomonas pyrrocinia</name>
    <dbReference type="NCBI Taxonomy" id="60550"/>
    <lineage>
        <taxon>Bacteria</taxon>
        <taxon>Pseudomonadati</taxon>
        <taxon>Pseudomonadota</taxon>
        <taxon>Betaproteobacteria</taxon>
        <taxon>Burkholderiales</taxon>
        <taxon>Burkholderiaceae</taxon>
        <taxon>Burkholderia</taxon>
        <taxon>Burkholderia cepacia complex</taxon>
    </lineage>
</organism>
<evidence type="ECO:0000313" key="1">
    <source>
        <dbReference type="EMBL" id="WZW58079.1"/>
    </source>
</evidence>
<protein>
    <submittedName>
        <fullName evidence="1">Uncharacterized protein</fullName>
    </submittedName>
</protein>
<reference evidence="1 2" key="1">
    <citation type="submission" date="2024-04" db="EMBL/GenBank/DDBJ databases">
        <title>Biological Control Activity of Plant Growth Promoting Rhizobacteria Burkholderia pyrrocinia BX1 against Tobacco black shank Introduction Tobacco black shank (TBS) caused by the oomycete Phytophthora. nicotianae (P. nicotianae) has become a destructive soil.</title>
        <authorList>
            <person name="Liu X."/>
            <person name="Shu C."/>
        </authorList>
    </citation>
    <scope>NUCLEOTIDE SEQUENCE [LARGE SCALE GENOMIC DNA]</scope>
    <source>
        <strain evidence="1 2">BX1</strain>
    </source>
</reference>
<dbReference type="Proteomes" id="UP001484179">
    <property type="component" value="Chromosome 2"/>
</dbReference>
<proteinExistence type="predicted"/>
<keyword evidence="2" id="KW-1185">Reference proteome</keyword>
<accession>A0ABZ3BSQ9</accession>